<evidence type="ECO:0000313" key="2">
    <source>
        <dbReference type="Proteomes" id="UP000600946"/>
    </source>
</evidence>
<name>A0ABQ2ZWB6_9ACTN</name>
<comment type="caution">
    <text evidence="1">The sequence shown here is derived from an EMBL/GenBank/DDBJ whole genome shotgun (WGS) entry which is preliminary data.</text>
</comment>
<gene>
    <name evidence="1" type="ORF">GCM10010326_21940</name>
</gene>
<accession>A0ABQ2ZWB6</accession>
<organism evidence="1 2">
    <name type="scientific">Streptomyces xanthochromogenes</name>
    <dbReference type="NCBI Taxonomy" id="67384"/>
    <lineage>
        <taxon>Bacteria</taxon>
        <taxon>Bacillati</taxon>
        <taxon>Actinomycetota</taxon>
        <taxon>Actinomycetes</taxon>
        <taxon>Kitasatosporales</taxon>
        <taxon>Streptomycetaceae</taxon>
        <taxon>Streptomyces</taxon>
    </lineage>
</organism>
<dbReference type="GeneID" id="96290183"/>
<reference evidence="2" key="1">
    <citation type="journal article" date="2019" name="Int. J. Syst. Evol. Microbiol.">
        <title>The Global Catalogue of Microorganisms (GCM) 10K type strain sequencing project: providing services to taxonomists for standard genome sequencing and annotation.</title>
        <authorList>
            <consortium name="The Broad Institute Genomics Platform"/>
            <consortium name="The Broad Institute Genome Sequencing Center for Infectious Disease"/>
            <person name="Wu L."/>
            <person name="Ma J."/>
        </authorList>
    </citation>
    <scope>NUCLEOTIDE SEQUENCE [LARGE SCALE GENOMIC DNA]</scope>
    <source>
        <strain evidence="2">JCM 4594</strain>
    </source>
</reference>
<proteinExistence type="predicted"/>
<dbReference type="Proteomes" id="UP000600946">
    <property type="component" value="Unassembled WGS sequence"/>
</dbReference>
<dbReference type="InterPro" id="IPR048813">
    <property type="entry name" value="GP7-like"/>
</dbReference>
<dbReference type="RefSeq" id="WP_190026914.1">
    <property type="nucleotide sequence ID" value="NZ_BMUU01000003.1"/>
</dbReference>
<protein>
    <recommendedName>
        <fullName evidence="3">Phage capsid protein</fullName>
    </recommendedName>
</protein>
<evidence type="ECO:0008006" key="3">
    <source>
        <dbReference type="Google" id="ProtNLM"/>
    </source>
</evidence>
<evidence type="ECO:0000313" key="1">
    <source>
        <dbReference type="EMBL" id="GGY27985.1"/>
    </source>
</evidence>
<sequence>MAITLADAKLNTQDDLDLTVIDEFRKSSWLLDNLVFDDVVSPAGGGATLTYGYTRLITERPAQFRALNTEYPKAQAARKRFTVDLSPLGGAFEVDRVLSNLGAAATNETEFQMNQTIKSARAFFSDQVINGKRVTTPGAEAGFDGLDKALAGSTTEMGAGASLDWTGSAIGSDAGKANDALDILDEFLSLLDGTPSALFGNKKTIARVRSLARRAGYYDRSPNSFGQKVETYNGIALVDLGEKAGSISPVIPVETRDVDGAGAGGNITGLSDLYAVRLGTDGFHGVSTVGGQLVRQWLPDFTTAGAVKTGEVELGPVAVALKATKAAAVLRNIKVQ</sequence>
<dbReference type="NCBIfam" id="NF045672">
    <property type="entry name" value="MCP_gp7_epsi_15"/>
    <property type="match status" value="1"/>
</dbReference>
<keyword evidence="2" id="KW-1185">Reference proteome</keyword>
<dbReference type="EMBL" id="BMUU01000003">
    <property type="protein sequence ID" value="GGY27985.1"/>
    <property type="molecule type" value="Genomic_DNA"/>
</dbReference>